<evidence type="ECO:0000256" key="4">
    <source>
        <dbReference type="ARBA" id="ARBA00022989"/>
    </source>
</evidence>
<dbReference type="InterPro" id="IPR000412">
    <property type="entry name" value="ABC_2_transport"/>
</dbReference>
<evidence type="ECO:0000256" key="6">
    <source>
        <dbReference type="RuleBase" id="RU361157"/>
    </source>
</evidence>
<keyword evidence="9" id="KW-1185">Reference proteome</keyword>
<evidence type="ECO:0000256" key="1">
    <source>
        <dbReference type="ARBA" id="ARBA00004141"/>
    </source>
</evidence>
<feature type="transmembrane region" description="Helical" evidence="6">
    <location>
        <begin position="113"/>
        <end position="138"/>
    </location>
</feature>
<reference evidence="8 9" key="1">
    <citation type="journal article" date="2019" name="Biochem. Eng. J.">
        <title>Metabolic engineering of the marine bacteria Neptunomonas concharum for the production of acetoin and meso-2,3-butanediol from acetate.</title>
        <authorList>
            <person name="Li W."/>
            <person name="Pu N."/>
            <person name="Liu C.-X."/>
            <person name="Yuan Q.-P."/>
            <person name="Li Z.-J."/>
        </authorList>
    </citation>
    <scope>NUCLEOTIDE SEQUENCE [LARGE SCALE GENOMIC DNA]</scope>
    <source>
        <strain evidence="8 9">JCM17730</strain>
    </source>
</reference>
<dbReference type="EMBL" id="CP043869">
    <property type="protein sequence ID" value="QEQ95290.1"/>
    <property type="molecule type" value="Genomic_DNA"/>
</dbReference>
<dbReference type="InterPro" id="IPR047817">
    <property type="entry name" value="ABC2_TM_bact-type"/>
</dbReference>
<dbReference type="PANTHER" id="PTHR43077">
    <property type="entry name" value="TRANSPORT PERMEASE YVFS-RELATED"/>
    <property type="match status" value="1"/>
</dbReference>
<dbReference type="GO" id="GO:0043190">
    <property type="term" value="C:ATP-binding cassette (ABC) transporter complex"/>
    <property type="evidence" value="ECO:0007669"/>
    <property type="project" value="InterPro"/>
</dbReference>
<dbReference type="PROSITE" id="PS51012">
    <property type="entry name" value="ABC_TM2"/>
    <property type="match status" value="1"/>
</dbReference>
<dbReference type="AlphaFoldDB" id="A0A5P1R6B5"/>
<name>A0A5P1R6B5_9GAMM</name>
<organism evidence="8 9">
    <name type="scientific">Neptunomonas concharum</name>
    <dbReference type="NCBI Taxonomy" id="1031538"/>
    <lineage>
        <taxon>Bacteria</taxon>
        <taxon>Pseudomonadati</taxon>
        <taxon>Pseudomonadota</taxon>
        <taxon>Gammaproteobacteria</taxon>
        <taxon>Oceanospirillales</taxon>
        <taxon>Oceanospirillaceae</taxon>
        <taxon>Neptunomonas</taxon>
    </lineage>
</organism>
<dbReference type="GO" id="GO:0140359">
    <property type="term" value="F:ABC-type transporter activity"/>
    <property type="evidence" value="ECO:0007669"/>
    <property type="project" value="InterPro"/>
</dbReference>
<evidence type="ECO:0000259" key="7">
    <source>
        <dbReference type="PROSITE" id="PS51012"/>
    </source>
</evidence>
<sequence>MKLSTRHYWQCFSGILVREYLRFIQQRTRFLSALIRPLLWLIVFAAGFRAALGIAIIEPYDTYITYEVYIAPGLCCMILLFNGMQSSLSMVYDREMGSMRVLLMSPLPRWFLLSSKLIATALVSLLQVYAFLLIALLVDVEPPLLGYLTVLPALILVALMLGAIGLFISSWIKQLENFAGVMNFVIFPMFFLSSALYPLWKMQEASEWLFWICSVNPFTYAVELVRHALYMKLDGTALAITGVSTLVFSALAIRGFNPQRAASTGKKPG</sequence>
<comment type="similarity">
    <text evidence="2 6">Belongs to the ABC-2 integral membrane protein family.</text>
</comment>
<evidence type="ECO:0000256" key="2">
    <source>
        <dbReference type="ARBA" id="ARBA00007783"/>
    </source>
</evidence>
<feature type="transmembrane region" description="Helical" evidence="6">
    <location>
        <begin position="237"/>
        <end position="257"/>
    </location>
</feature>
<feature type="transmembrane region" description="Helical" evidence="6">
    <location>
        <begin position="144"/>
        <end position="168"/>
    </location>
</feature>
<comment type="subcellular location">
    <subcellularLocation>
        <location evidence="6">Cell inner membrane</location>
        <topology evidence="6">Multi-pass membrane protein</topology>
    </subcellularLocation>
    <subcellularLocation>
        <location evidence="1">Membrane</location>
        <topology evidence="1">Multi-pass membrane protein</topology>
    </subcellularLocation>
</comment>
<feature type="transmembrane region" description="Helical" evidence="6">
    <location>
        <begin position="180"/>
        <end position="200"/>
    </location>
</feature>
<evidence type="ECO:0000256" key="5">
    <source>
        <dbReference type="ARBA" id="ARBA00023136"/>
    </source>
</evidence>
<keyword evidence="6" id="KW-0813">Transport</keyword>
<dbReference type="PIRSF" id="PIRSF006648">
    <property type="entry name" value="DrrB"/>
    <property type="match status" value="1"/>
</dbReference>
<evidence type="ECO:0000256" key="3">
    <source>
        <dbReference type="ARBA" id="ARBA00022692"/>
    </source>
</evidence>
<keyword evidence="6" id="KW-1003">Cell membrane</keyword>
<gene>
    <name evidence="8" type="ORF">F0U83_00440</name>
</gene>
<dbReference type="PRINTS" id="PR00164">
    <property type="entry name" value="ABC2TRNSPORT"/>
</dbReference>
<dbReference type="InterPro" id="IPR051328">
    <property type="entry name" value="T7SS_ABC-Transporter"/>
</dbReference>
<keyword evidence="3 6" id="KW-0812">Transmembrane</keyword>
<keyword evidence="4 6" id="KW-1133">Transmembrane helix</keyword>
<dbReference type="InterPro" id="IPR022403">
    <property type="entry name" value="Alc_ABC_transptr_permease"/>
</dbReference>
<feature type="transmembrane region" description="Helical" evidence="6">
    <location>
        <begin position="38"/>
        <end position="57"/>
    </location>
</feature>
<dbReference type="RefSeq" id="WP_138985992.1">
    <property type="nucleotide sequence ID" value="NZ_CP043869.1"/>
</dbReference>
<dbReference type="InterPro" id="IPR013525">
    <property type="entry name" value="ABC2_TM"/>
</dbReference>
<dbReference type="NCBIfam" id="TIGR03861">
    <property type="entry name" value="phenyl_ABC_PedC"/>
    <property type="match status" value="1"/>
</dbReference>
<protein>
    <recommendedName>
        <fullName evidence="6">Transport permease protein</fullName>
    </recommendedName>
</protein>
<dbReference type="PANTHER" id="PTHR43077:SF10">
    <property type="entry name" value="TRANSPORT PERMEASE PROTEIN"/>
    <property type="match status" value="1"/>
</dbReference>
<dbReference type="Proteomes" id="UP000324760">
    <property type="component" value="Chromosome"/>
</dbReference>
<feature type="transmembrane region" description="Helical" evidence="6">
    <location>
        <begin position="69"/>
        <end position="92"/>
    </location>
</feature>
<proteinExistence type="inferred from homology"/>
<evidence type="ECO:0000313" key="9">
    <source>
        <dbReference type="Proteomes" id="UP000324760"/>
    </source>
</evidence>
<keyword evidence="5 6" id="KW-0472">Membrane</keyword>
<evidence type="ECO:0000313" key="8">
    <source>
        <dbReference type="EMBL" id="QEQ95290.1"/>
    </source>
</evidence>
<dbReference type="KEGG" id="ncu:F0U83_00440"/>
<feature type="domain" description="ABC transmembrane type-2" evidence="7">
    <location>
        <begin position="28"/>
        <end position="259"/>
    </location>
</feature>
<accession>A0A5P1R6B5</accession>
<dbReference type="OrthoDB" id="9255971at2"/>
<dbReference type="Pfam" id="PF01061">
    <property type="entry name" value="ABC2_membrane"/>
    <property type="match status" value="1"/>
</dbReference>